<proteinExistence type="predicted"/>
<dbReference type="EMBL" id="JBBPBN010000020">
    <property type="protein sequence ID" value="KAK9016792.1"/>
    <property type="molecule type" value="Genomic_DNA"/>
</dbReference>
<evidence type="ECO:0000259" key="8">
    <source>
        <dbReference type="Pfam" id="PF23282"/>
    </source>
</evidence>
<dbReference type="InterPro" id="IPR032675">
    <property type="entry name" value="LRR_dom_sf"/>
</dbReference>
<dbReference type="SUPFAM" id="SSF52058">
    <property type="entry name" value="L domain-like"/>
    <property type="match status" value="1"/>
</dbReference>
<feature type="domain" description="TIR" evidence="6">
    <location>
        <begin position="245"/>
        <end position="314"/>
    </location>
</feature>
<evidence type="ECO:0000259" key="9">
    <source>
        <dbReference type="Pfam" id="PF23286"/>
    </source>
</evidence>
<dbReference type="InterPro" id="IPR035897">
    <property type="entry name" value="Toll_tir_struct_dom_sf"/>
</dbReference>
<sequence length="1024" mass="114362">MESPNKGKKKSSDNNSDPKLPSIKIHLPSSPHHSTSAASSPTPVAGARRKIGVAVDLSEESAFAVRWTVQNYLRPGDAVILLHVSPTSVLYGADWGPVLQAQQSPRTPETQRQLEDDFDAFTASKAADLAKPLKEAGIPFKIHIVKDHDMRERLCIELERLGLSAVVMGSRGYGAEIRGNDGRLGSVTDYCVHHCVCPVVVVRYPDEKDDGNSQPQATTKEAKQVLSGCSFILLVADSKEGYESLRIHSKQKEKVGEAFAKHQERYTEDKILKWRNALTDVANIKGWHLNNRHESEFIGDIVKKLSAKLCQTYPVVIDELIGIDSRSEELYSKIEIGEDDVRIIGISGMGGVDIGIDVLIKKSLIKVDEHNQYLWMHDLLRDMGRKIVKEKSVDEPAQRCRLWEESDVHHVLTKNTVTEVVETMIIDNIRESERLLNSSDALLKMRKLRLLKVLCPSNCGNLNYLSNELRLLDWKGCPLRSLPSSFQPDNLVALLLSDSRIQQLWKGSRPLYKLNVVNLKGSENLIHTPDFTAAPNLEFLILEGCTRLVDVHPSVGLLRRLKLLNLKDCKSLRSLPTKIGMESLGTLILSGCLNLKSFPEIDGKMDCLLKLYLDRTGIEGLPSSIGKLSNLILLNLKDCRNLVSLPSSIGGCTSLRNLNLSGCRRVLSFIGFKAPSSKLRKNLHSLFKVIPRGRTNPMVLMLPSLLGLSSLKRLILRDCNLCEGDIPNDISCLSSLRGLDLSGNKFLSIPSSLTQLSKLEYLGLSNCRELKSLPELPANIEGVSIDDCVSLELVANPQKVCNSMEWAYIRGINCYRLAENVNALTLLKNHLKVFANSRKIFSIILPGNEIPEWFSHQRVESSIKIPLPLNIRDDSQWMGVAFCCIFVNHDTSGEEHINYSAVIHCGNSGQAGSGRSSRFIDESGFVLRKESNQPIKDDHLFLRYFSCDKLYSSPLEDKCDESETENSSESDCSNQECDELELSMVPRCFRWKSVKVKKCGVRIVYEKDLEDMNHASATDMDINN</sequence>
<dbReference type="InterPro" id="IPR058546">
    <property type="entry name" value="RPS4B/Roq1-like_LRR"/>
</dbReference>
<keyword evidence="2" id="KW-0677">Repeat</keyword>
<reference evidence="10 11" key="1">
    <citation type="journal article" date="2024" name="G3 (Bethesda)">
        <title>Genome assembly of Hibiscus sabdariffa L. provides insights into metabolisms of medicinal natural products.</title>
        <authorList>
            <person name="Kim T."/>
        </authorList>
    </citation>
    <scope>NUCLEOTIDE SEQUENCE [LARGE SCALE GENOMIC DNA]</scope>
    <source>
        <strain evidence="10">TK-2024</strain>
        <tissue evidence="10">Old leaves</tissue>
    </source>
</reference>
<keyword evidence="3" id="KW-0611">Plant defense</keyword>
<dbReference type="SUPFAM" id="SSF52402">
    <property type="entry name" value="Adenine nucleotide alpha hydrolases-like"/>
    <property type="match status" value="1"/>
</dbReference>
<evidence type="ECO:0000256" key="2">
    <source>
        <dbReference type="ARBA" id="ARBA00022737"/>
    </source>
</evidence>
<dbReference type="InterPro" id="IPR014729">
    <property type="entry name" value="Rossmann-like_a/b/a_fold"/>
</dbReference>
<protein>
    <recommendedName>
        <fullName evidence="12">UspA domain-containing protein</fullName>
    </recommendedName>
</protein>
<dbReference type="Gene3D" id="3.40.50.10140">
    <property type="entry name" value="Toll/interleukin-1 receptor homology (TIR) domain"/>
    <property type="match status" value="1"/>
</dbReference>
<dbReference type="Pfam" id="PF00560">
    <property type="entry name" value="LRR_1"/>
    <property type="match status" value="1"/>
</dbReference>
<feature type="domain" description="C-JID" evidence="7">
    <location>
        <begin position="845"/>
        <end position="1010"/>
    </location>
</feature>
<dbReference type="SUPFAM" id="SSF46785">
    <property type="entry name" value="Winged helix' DNA-binding domain"/>
    <property type="match status" value="1"/>
</dbReference>
<dbReference type="PRINTS" id="PR01438">
    <property type="entry name" value="UNVRSLSTRESS"/>
</dbReference>
<evidence type="ECO:0000259" key="5">
    <source>
        <dbReference type="Pfam" id="PF00582"/>
    </source>
</evidence>
<accession>A0ABR2RVS1</accession>
<evidence type="ECO:0000313" key="10">
    <source>
        <dbReference type="EMBL" id="KAK9016792.1"/>
    </source>
</evidence>
<dbReference type="InterPro" id="IPR036390">
    <property type="entry name" value="WH_DNA-bd_sf"/>
</dbReference>
<organism evidence="10 11">
    <name type="scientific">Hibiscus sabdariffa</name>
    <name type="common">roselle</name>
    <dbReference type="NCBI Taxonomy" id="183260"/>
    <lineage>
        <taxon>Eukaryota</taxon>
        <taxon>Viridiplantae</taxon>
        <taxon>Streptophyta</taxon>
        <taxon>Embryophyta</taxon>
        <taxon>Tracheophyta</taxon>
        <taxon>Spermatophyta</taxon>
        <taxon>Magnoliopsida</taxon>
        <taxon>eudicotyledons</taxon>
        <taxon>Gunneridae</taxon>
        <taxon>Pentapetalae</taxon>
        <taxon>rosids</taxon>
        <taxon>malvids</taxon>
        <taxon>Malvales</taxon>
        <taxon>Malvaceae</taxon>
        <taxon>Malvoideae</taxon>
        <taxon>Hibiscus</taxon>
    </lineage>
</organism>
<gene>
    <name evidence="10" type="ORF">V6N11_079285</name>
</gene>
<dbReference type="Pfam" id="PF20160">
    <property type="entry name" value="C-JID"/>
    <property type="match status" value="1"/>
</dbReference>
<evidence type="ECO:0000256" key="1">
    <source>
        <dbReference type="ARBA" id="ARBA00022614"/>
    </source>
</evidence>
<keyword evidence="11" id="KW-1185">Reference proteome</keyword>
<evidence type="ECO:0008006" key="12">
    <source>
        <dbReference type="Google" id="ProtNLM"/>
    </source>
</evidence>
<dbReference type="Gene3D" id="3.40.50.620">
    <property type="entry name" value="HUPs"/>
    <property type="match status" value="1"/>
</dbReference>
<dbReference type="PANTHER" id="PTHR31966">
    <property type="entry name" value="OS01G0783500 PROTEIN"/>
    <property type="match status" value="1"/>
</dbReference>
<feature type="domain" description="UspA" evidence="5">
    <location>
        <begin position="48"/>
        <end position="203"/>
    </location>
</feature>
<dbReference type="Proteomes" id="UP001396334">
    <property type="component" value="Unassembled WGS sequence"/>
</dbReference>
<dbReference type="Gene3D" id="3.80.10.10">
    <property type="entry name" value="Ribonuclease Inhibitor"/>
    <property type="match status" value="2"/>
</dbReference>
<name>A0ABR2RVS1_9ROSI</name>
<evidence type="ECO:0000259" key="6">
    <source>
        <dbReference type="Pfam" id="PF01582"/>
    </source>
</evidence>
<dbReference type="Pfam" id="PF01582">
    <property type="entry name" value="TIR"/>
    <property type="match status" value="1"/>
</dbReference>
<keyword evidence="1" id="KW-0433">Leucine-rich repeat</keyword>
<dbReference type="PROSITE" id="PS51450">
    <property type="entry name" value="LRR"/>
    <property type="match status" value="1"/>
</dbReference>
<dbReference type="InterPro" id="IPR000157">
    <property type="entry name" value="TIR_dom"/>
</dbReference>
<dbReference type="CDD" id="cd23659">
    <property type="entry name" value="USP_At3g01520-like"/>
    <property type="match status" value="1"/>
</dbReference>
<evidence type="ECO:0000259" key="7">
    <source>
        <dbReference type="Pfam" id="PF20160"/>
    </source>
</evidence>
<dbReference type="InterPro" id="IPR006015">
    <property type="entry name" value="Universal_stress_UspA"/>
</dbReference>
<evidence type="ECO:0000313" key="11">
    <source>
        <dbReference type="Proteomes" id="UP001396334"/>
    </source>
</evidence>
<dbReference type="InterPro" id="IPR001611">
    <property type="entry name" value="Leu-rich_rpt"/>
</dbReference>
<dbReference type="Pfam" id="PF00582">
    <property type="entry name" value="Usp"/>
    <property type="match status" value="1"/>
</dbReference>
<dbReference type="InterPro" id="IPR045344">
    <property type="entry name" value="C-JID"/>
</dbReference>
<evidence type="ECO:0000256" key="3">
    <source>
        <dbReference type="ARBA" id="ARBA00022821"/>
    </source>
</evidence>
<dbReference type="InterPro" id="IPR044162">
    <property type="entry name" value="PHOS32/34"/>
</dbReference>
<evidence type="ECO:0000256" key="4">
    <source>
        <dbReference type="SAM" id="MobiDB-lite"/>
    </source>
</evidence>
<dbReference type="Pfam" id="PF23286">
    <property type="entry name" value="LRR_13"/>
    <property type="match status" value="1"/>
</dbReference>
<dbReference type="InterPro" id="IPR006016">
    <property type="entry name" value="UspA"/>
</dbReference>
<feature type="compositionally biased region" description="Low complexity" evidence="4">
    <location>
        <begin position="28"/>
        <end position="43"/>
    </location>
</feature>
<feature type="domain" description="Disease resistance protein RPS4B/Roq1-like leucine-rich repeats" evidence="9">
    <location>
        <begin position="582"/>
        <end position="684"/>
    </location>
</feature>
<feature type="region of interest" description="Disordered" evidence="4">
    <location>
        <begin position="1"/>
        <end position="45"/>
    </location>
</feature>
<comment type="caution">
    <text evidence="10">The sequence shown here is derived from an EMBL/GenBank/DDBJ whole genome shotgun (WGS) entry which is preliminary data.</text>
</comment>
<feature type="domain" description="Disease resistance protein Roq1-like winged-helix" evidence="8">
    <location>
        <begin position="352"/>
        <end position="392"/>
    </location>
</feature>
<dbReference type="PANTHER" id="PTHR31966:SF18">
    <property type="entry name" value="UNIVERSAL STRESS PROTEIN PHOS32"/>
    <property type="match status" value="1"/>
</dbReference>
<dbReference type="InterPro" id="IPR058192">
    <property type="entry name" value="WHD_ROQ1-like"/>
</dbReference>
<dbReference type="Pfam" id="PF23282">
    <property type="entry name" value="WHD_ROQ1"/>
    <property type="match status" value="1"/>
</dbReference>